<keyword evidence="3" id="KW-1185">Reference proteome</keyword>
<proteinExistence type="predicted"/>
<organism evidence="2 3">
    <name type="scientific">Clostridium amylolyticum</name>
    <dbReference type="NCBI Taxonomy" id="1121298"/>
    <lineage>
        <taxon>Bacteria</taxon>
        <taxon>Bacillati</taxon>
        <taxon>Bacillota</taxon>
        <taxon>Clostridia</taxon>
        <taxon>Eubacteriales</taxon>
        <taxon>Clostridiaceae</taxon>
        <taxon>Clostridium</taxon>
    </lineage>
</organism>
<name>A0A1M6FNA6_9CLOT</name>
<dbReference type="PANTHER" id="PTHR30050">
    <property type="entry name" value="CHROMOSOMAL REPLICATION INITIATOR PROTEIN DNAA"/>
    <property type="match status" value="1"/>
</dbReference>
<dbReference type="AlphaFoldDB" id="A0A1M6FNA6"/>
<dbReference type="GO" id="GO:0006260">
    <property type="term" value="P:DNA replication"/>
    <property type="evidence" value="ECO:0007669"/>
    <property type="project" value="TreeGrafter"/>
</dbReference>
<protein>
    <submittedName>
        <fullName evidence="2">DNA replication protein DnaC</fullName>
    </submittedName>
</protein>
<dbReference type="PANTHER" id="PTHR30050:SF4">
    <property type="entry name" value="ATP-BINDING PROTEIN RV3427C IN INSERTION SEQUENCE-RELATED"/>
    <property type="match status" value="1"/>
</dbReference>
<dbReference type="InterPro" id="IPR027417">
    <property type="entry name" value="P-loop_NTPase"/>
</dbReference>
<gene>
    <name evidence="2" type="ORF">SAMN05444401_2008</name>
</gene>
<dbReference type="NCBIfam" id="NF005304">
    <property type="entry name" value="PRK06835.1"/>
    <property type="match status" value="1"/>
</dbReference>
<dbReference type="Proteomes" id="UP000184080">
    <property type="component" value="Unassembled WGS sequence"/>
</dbReference>
<dbReference type="Pfam" id="PF01695">
    <property type="entry name" value="IstB_IS21"/>
    <property type="match status" value="1"/>
</dbReference>
<dbReference type="Gene3D" id="3.40.50.300">
    <property type="entry name" value="P-loop containing nucleotide triphosphate hydrolases"/>
    <property type="match status" value="1"/>
</dbReference>
<dbReference type="STRING" id="1121298.SAMN05444401_2008"/>
<evidence type="ECO:0000313" key="2">
    <source>
        <dbReference type="EMBL" id="SHI99089.1"/>
    </source>
</evidence>
<reference evidence="2 3" key="1">
    <citation type="submission" date="2016-11" db="EMBL/GenBank/DDBJ databases">
        <authorList>
            <person name="Jaros S."/>
            <person name="Januszkiewicz K."/>
            <person name="Wedrychowicz H."/>
        </authorList>
    </citation>
    <scope>NUCLEOTIDE SEQUENCE [LARGE SCALE GENOMIC DNA]</scope>
    <source>
        <strain evidence="2 3">DSM 21864</strain>
    </source>
</reference>
<feature type="domain" description="AAA+ ATPase" evidence="1">
    <location>
        <begin position="184"/>
        <end position="310"/>
    </location>
</feature>
<dbReference type="SMART" id="SM00382">
    <property type="entry name" value="AAA"/>
    <property type="match status" value="1"/>
</dbReference>
<dbReference type="CDD" id="cd00009">
    <property type="entry name" value="AAA"/>
    <property type="match status" value="1"/>
</dbReference>
<dbReference type="SUPFAM" id="SSF52540">
    <property type="entry name" value="P-loop containing nucleoside triphosphate hydrolases"/>
    <property type="match status" value="1"/>
</dbReference>
<evidence type="ECO:0000259" key="1">
    <source>
        <dbReference type="SMART" id="SM00382"/>
    </source>
</evidence>
<dbReference type="InterPro" id="IPR002611">
    <property type="entry name" value="IstB_ATP-bd"/>
</dbReference>
<accession>A0A1M6FNA6</accession>
<dbReference type="EMBL" id="FQZO01000002">
    <property type="protein sequence ID" value="SHI99089.1"/>
    <property type="molecule type" value="Genomic_DNA"/>
</dbReference>
<dbReference type="GO" id="GO:0005524">
    <property type="term" value="F:ATP binding"/>
    <property type="evidence" value="ECO:0007669"/>
    <property type="project" value="InterPro"/>
</dbReference>
<dbReference type="InterPro" id="IPR003593">
    <property type="entry name" value="AAA+_ATPase"/>
</dbReference>
<evidence type="ECO:0000313" key="3">
    <source>
        <dbReference type="Proteomes" id="UP000184080"/>
    </source>
</evidence>
<sequence>MMVQGYHSEIMKIYEATRENERRALEARKNEIEKNHPEIMNLDRQIAKLSIEISLCFIKNKDTVEESVKSLKSKIKDLRARKYELLVANGYDTEYLNLHYKCAKCQDTGYIGIEKCRCYKQKQISLYYRNSDLSESVKENNFSTFKLDYYESHRIGDERYSPRKNMENILEKIQGDYLPNFKTQGDNLLFYGNSGTGKTFLSHCIAKELLDSGNLVVYRTSEDLMKNLKDIRFNNNHALEELLINCDLLIIDDLGAELTSDYYVTELFNFLNLKLLKRNKMIISTNLTLEQLTKCYTERLSSRLFGNFILFKLYSNDIRVKKNLSKISR</sequence>